<dbReference type="SUPFAM" id="SSF56235">
    <property type="entry name" value="N-terminal nucleophile aminohydrolases (Ntn hydrolases)"/>
    <property type="match status" value="1"/>
</dbReference>
<dbReference type="Gene3D" id="3.60.20.30">
    <property type="entry name" value="(Glycosyl)asparaginase"/>
    <property type="match status" value="1"/>
</dbReference>
<dbReference type="InterPro" id="IPR029055">
    <property type="entry name" value="Ntn_hydrolases_N"/>
</dbReference>
<dbReference type="PANTHER" id="PTHR10188:SF13">
    <property type="entry name" value="ISOASPARTYL PEPTIDASE_L-ASPARAGINASE 2-RELATED"/>
    <property type="match status" value="1"/>
</dbReference>
<dbReference type="InterPro" id="IPR000246">
    <property type="entry name" value="Peptidase_T2"/>
</dbReference>
<evidence type="ECO:0000256" key="1">
    <source>
        <dbReference type="PIRSR" id="PIRSR600246-1"/>
    </source>
</evidence>
<dbReference type="RefSeq" id="WP_072783931.1">
    <property type="nucleotide sequence ID" value="NZ_FRCX01000004.1"/>
</dbReference>
<dbReference type="Pfam" id="PF01112">
    <property type="entry name" value="Asparaginase_2"/>
    <property type="match status" value="2"/>
</dbReference>
<evidence type="ECO:0000256" key="3">
    <source>
        <dbReference type="PIRSR" id="PIRSR600246-3"/>
    </source>
</evidence>
<dbReference type="CDD" id="cd04703">
    <property type="entry name" value="Asparaginase_2_like_1"/>
    <property type="match status" value="1"/>
</dbReference>
<dbReference type="STRING" id="551987.SAMN05192549_104130"/>
<dbReference type="AlphaFoldDB" id="A0A1M7NQQ7"/>
<proteinExistence type="predicted"/>
<dbReference type="PANTHER" id="PTHR10188">
    <property type="entry name" value="L-ASPARAGINASE"/>
    <property type="match status" value="1"/>
</dbReference>
<feature type="site" description="Cleavage; by autolysis" evidence="3">
    <location>
        <begin position="141"/>
        <end position="142"/>
    </location>
</feature>
<evidence type="ECO:0000313" key="5">
    <source>
        <dbReference type="Proteomes" id="UP000184339"/>
    </source>
</evidence>
<gene>
    <name evidence="4" type="ORF">SAMN05192549_104130</name>
</gene>
<dbReference type="Proteomes" id="UP000184339">
    <property type="component" value="Unassembled WGS sequence"/>
</dbReference>
<organism evidence="4 5">
    <name type="scientific">Duganella sacchari</name>
    <dbReference type="NCBI Taxonomy" id="551987"/>
    <lineage>
        <taxon>Bacteria</taxon>
        <taxon>Pseudomonadati</taxon>
        <taxon>Pseudomonadota</taxon>
        <taxon>Betaproteobacteria</taxon>
        <taxon>Burkholderiales</taxon>
        <taxon>Oxalobacteraceae</taxon>
        <taxon>Telluria group</taxon>
        <taxon>Duganella</taxon>
    </lineage>
</organism>
<keyword evidence="5" id="KW-1185">Reference proteome</keyword>
<feature type="active site" description="Nucleophile" evidence="1">
    <location>
        <position position="142"/>
    </location>
</feature>
<accession>A0A1M7NQQ7</accession>
<evidence type="ECO:0000313" key="4">
    <source>
        <dbReference type="EMBL" id="SHN06429.1"/>
    </source>
</evidence>
<feature type="binding site" evidence="2">
    <location>
        <begin position="192"/>
        <end position="195"/>
    </location>
    <ligand>
        <name>substrate</name>
    </ligand>
</feature>
<dbReference type="EMBL" id="FRCX01000004">
    <property type="protein sequence ID" value="SHN06429.1"/>
    <property type="molecule type" value="Genomic_DNA"/>
</dbReference>
<feature type="binding site" evidence="2">
    <location>
        <begin position="170"/>
        <end position="173"/>
    </location>
    <ligand>
        <name>substrate</name>
    </ligand>
</feature>
<name>A0A1M7NQQ7_9BURK</name>
<dbReference type="OrthoDB" id="9780217at2"/>
<dbReference type="GO" id="GO:0016787">
    <property type="term" value="F:hydrolase activity"/>
    <property type="evidence" value="ECO:0007669"/>
    <property type="project" value="InterPro"/>
</dbReference>
<evidence type="ECO:0000256" key="2">
    <source>
        <dbReference type="PIRSR" id="PIRSR600246-2"/>
    </source>
</evidence>
<protein>
    <submittedName>
        <fullName evidence="4">L-asparaginase/beta-aspartyl-peptidase (Threonine type)</fullName>
    </submittedName>
</protein>
<reference evidence="5" key="1">
    <citation type="submission" date="2016-11" db="EMBL/GenBank/DDBJ databases">
        <authorList>
            <person name="Varghese N."/>
            <person name="Submissions S."/>
        </authorList>
    </citation>
    <scope>NUCLEOTIDE SEQUENCE [LARGE SCALE GENOMIC DNA]</scope>
    <source>
        <strain evidence="5">Sac-22</strain>
    </source>
</reference>
<sequence length="260" mass="26139">MPTIVVHGGAGASKAYEDGCIAAAQAGMLVLRDGAGALEAAVAAVVLLENDGRFNAGIGSKVRSDGVSVQMDAAVMDSTGLLGAVAGLQTVRNPVQVARAVAATPQHLLCGEGALRFARQSGHPVFDAPNISSPARADGCDTVGAVVRDSEGRFAVAGSTGGASPSPLGRVGDTPIIGAGFYAGPKGAVAATGIGEHIMRHLLAREVYQWLADGLPLPQALQRGLGMVDHKIDLGLIAVTASEAGSASNRDMPAWTLSAD</sequence>